<dbReference type="STRING" id="97972.A0A2V1D9P1"/>
<gene>
    <name evidence="4" type="ORF">DM02DRAFT_618379</name>
</gene>
<dbReference type="Pfam" id="PF07110">
    <property type="entry name" value="EthD"/>
    <property type="match status" value="1"/>
</dbReference>
<dbReference type="SUPFAM" id="SSF54909">
    <property type="entry name" value="Dimeric alpha+beta barrel"/>
    <property type="match status" value="1"/>
</dbReference>
<dbReference type="InterPro" id="IPR011008">
    <property type="entry name" value="Dimeric_a/b-barrel"/>
</dbReference>
<evidence type="ECO:0000313" key="5">
    <source>
        <dbReference type="Proteomes" id="UP000244855"/>
    </source>
</evidence>
<dbReference type="EMBL" id="KZ805521">
    <property type="protein sequence ID" value="PVH94761.1"/>
    <property type="molecule type" value="Genomic_DNA"/>
</dbReference>
<evidence type="ECO:0000256" key="2">
    <source>
        <dbReference type="SAM" id="MobiDB-lite"/>
    </source>
</evidence>
<comment type="similarity">
    <text evidence="1">Belongs to the tpcK family.</text>
</comment>
<protein>
    <recommendedName>
        <fullName evidence="3">EthD domain-containing protein</fullName>
    </recommendedName>
</protein>
<dbReference type="OrthoDB" id="2519291at2759"/>
<dbReference type="Proteomes" id="UP000244855">
    <property type="component" value="Unassembled WGS sequence"/>
</dbReference>
<feature type="region of interest" description="Disordered" evidence="2">
    <location>
        <begin position="54"/>
        <end position="73"/>
    </location>
</feature>
<evidence type="ECO:0000313" key="4">
    <source>
        <dbReference type="EMBL" id="PVH94761.1"/>
    </source>
</evidence>
<evidence type="ECO:0000256" key="1">
    <source>
        <dbReference type="ARBA" id="ARBA00005986"/>
    </source>
</evidence>
<reference evidence="4 5" key="1">
    <citation type="journal article" date="2018" name="Sci. Rep.">
        <title>Comparative genomics provides insights into the lifestyle and reveals functional heterogeneity of dark septate endophytic fungi.</title>
        <authorList>
            <person name="Knapp D.G."/>
            <person name="Nemeth J.B."/>
            <person name="Barry K."/>
            <person name="Hainaut M."/>
            <person name="Henrissat B."/>
            <person name="Johnson J."/>
            <person name="Kuo A."/>
            <person name="Lim J.H.P."/>
            <person name="Lipzen A."/>
            <person name="Nolan M."/>
            <person name="Ohm R.A."/>
            <person name="Tamas L."/>
            <person name="Grigoriev I.V."/>
            <person name="Spatafora J.W."/>
            <person name="Nagy L.G."/>
            <person name="Kovacs G.M."/>
        </authorList>
    </citation>
    <scope>NUCLEOTIDE SEQUENCE [LARGE SCALE GENOMIC DNA]</scope>
    <source>
        <strain evidence="4 5">DSE2036</strain>
    </source>
</reference>
<organism evidence="4 5">
    <name type="scientific">Periconia macrospinosa</name>
    <dbReference type="NCBI Taxonomy" id="97972"/>
    <lineage>
        <taxon>Eukaryota</taxon>
        <taxon>Fungi</taxon>
        <taxon>Dikarya</taxon>
        <taxon>Ascomycota</taxon>
        <taxon>Pezizomycotina</taxon>
        <taxon>Dothideomycetes</taxon>
        <taxon>Pleosporomycetidae</taxon>
        <taxon>Pleosporales</taxon>
        <taxon>Massarineae</taxon>
        <taxon>Periconiaceae</taxon>
        <taxon>Periconia</taxon>
    </lineage>
</organism>
<evidence type="ECO:0000259" key="3">
    <source>
        <dbReference type="Pfam" id="PF07110"/>
    </source>
</evidence>
<dbReference type="InterPro" id="IPR009799">
    <property type="entry name" value="EthD_dom"/>
</dbReference>
<proteinExistence type="inferred from homology"/>
<sequence length="140" mass="16148">MTHIVIAKVFRKRGTTPTEFRNHYDNVHVPLLKSLTGDTFPLTHTRNYIHRVPATTEHSQSASETTESFPAVQYRGEPEDFAFDSLTVMVWESEEKFEAFVRVFLDEEVQGKIIEDEKLFQDRSKKMSVAIKDAVVTGRE</sequence>
<accession>A0A2V1D9P1</accession>
<dbReference type="Gene3D" id="3.30.70.100">
    <property type="match status" value="1"/>
</dbReference>
<dbReference type="GO" id="GO:0016491">
    <property type="term" value="F:oxidoreductase activity"/>
    <property type="evidence" value="ECO:0007669"/>
    <property type="project" value="InterPro"/>
</dbReference>
<dbReference type="AlphaFoldDB" id="A0A2V1D9P1"/>
<feature type="domain" description="EthD" evidence="3">
    <location>
        <begin position="12"/>
        <end position="124"/>
    </location>
</feature>
<name>A0A2V1D9P1_9PLEO</name>
<keyword evidence="5" id="KW-1185">Reference proteome</keyword>
<feature type="compositionally biased region" description="Polar residues" evidence="2">
    <location>
        <begin position="56"/>
        <end position="68"/>
    </location>
</feature>